<protein>
    <submittedName>
        <fullName evidence="2">Unannotated protein</fullName>
    </submittedName>
</protein>
<dbReference type="InterPro" id="IPR051910">
    <property type="entry name" value="ComF/GntX_DNA_util-trans"/>
</dbReference>
<gene>
    <name evidence="2" type="ORF">UFOPK1740_00596</name>
</gene>
<evidence type="ECO:0000256" key="1">
    <source>
        <dbReference type="ARBA" id="ARBA00008007"/>
    </source>
</evidence>
<dbReference type="PANTHER" id="PTHR47505:SF1">
    <property type="entry name" value="DNA UTILIZATION PROTEIN YHGH"/>
    <property type="match status" value="1"/>
</dbReference>
<organism evidence="2">
    <name type="scientific">freshwater metagenome</name>
    <dbReference type="NCBI Taxonomy" id="449393"/>
    <lineage>
        <taxon>unclassified sequences</taxon>
        <taxon>metagenomes</taxon>
        <taxon>ecological metagenomes</taxon>
    </lineage>
</organism>
<proteinExistence type="inferred from homology"/>
<dbReference type="InterPro" id="IPR000836">
    <property type="entry name" value="PRTase_dom"/>
</dbReference>
<name>A0A6J6EPG3_9ZZZZ</name>
<dbReference type="Gene3D" id="3.40.50.2020">
    <property type="match status" value="1"/>
</dbReference>
<dbReference type="CDD" id="cd06223">
    <property type="entry name" value="PRTases_typeI"/>
    <property type="match status" value="1"/>
</dbReference>
<dbReference type="AlphaFoldDB" id="A0A6J6EPG3"/>
<reference evidence="2" key="1">
    <citation type="submission" date="2020-05" db="EMBL/GenBank/DDBJ databases">
        <authorList>
            <person name="Chiriac C."/>
            <person name="Salcher M."/>
            <person name="Ghai R."/>
            <person name="Kavagutti S V."/>
        </authorList>
    </citation>
    <scope>NUCLEOTIDE SEQUENCE</scope>
</reference>
<comment type="similarity">
    <text evidence="1">Belongs to the ComF/GntX family.</text>
</comment>
<dbReference type="SUPFAM" id="SSF53271">
    <property type="entry name" value="PRTase-like"/>
    <property type="match status" value="1"/>
</dbReference>
<accession>A0A6J6EPG3</accession>
<dbReference type="InterPro" id="IPR029057">
    <property type="entry name" value="PRTase-like"/>
</dbReference>
<evidence type="ECO:0000313" key="2">
    <source>
        <dbReference type="EMBL" id="CAB4576443.1"/>
    </source>
</evidence>
<dbReference type="EMBL" id="CAEZTU010000018">
    <property type="protein sequence ID" value="CAB4576443.1"/>
    <property type="molecule type" value="Genomic_DNA"/>
</dbReference>
<dbReference type="PANTHER" id="PTHR47505">
    <property type="entry name" value="DNA UTILIZATION PROTEIN YHGH"/>
    <property type="match status" value="1"/>
</dbReference>
<sequence length="177" mass="19887">MLQINNPKMHFIDNIPVLSLMKNDHIVTGLIVAYKDQGVSTLKEPFARILSFGLKHYSKHKNMRVVNVPSSAKAIQKRGLDPIGLMTETACEFSGKRFKFDKDLLVSNKSRKDQADLNFKERKLNMQNAFKANHFEEKPVLIIDDLTTTGSSLLSSITALKQRNIKVEACVVLVSGD</sequence>